<evidence type="ECO:0000256" key="2">
    <source>
        <dbReference type="SAM" id="Phobius"/>
    </source>
</evidence>
<protein>
    <recommendedName>
        <fullName evidence="5">Membrane anchor Opy2 N-terminal domain-containing protein</fullName>
    </recommendedName>
</protein>
<proteinExistence type="predicted"/>
<dbReference type="Gene3D" id="1.20.5.510">
    <property type="entry name" value="Single helix bin"/>
    <property type="match status" value="1"/>
</dbReference>
<accession>A0A2T0FMI8</accession>
<sequence length="320" mass="33563">MSTSSCPTPVCPVCKAHETCRFILQSVNECSVAVCQSTGSSSSNAGAIAGGVVGGIVGLLLLVGVGLWFYFRNRRSDDMSLLSEKYASDGSPFENRSHRPSVAASITTVNTNQARESNVIPVAYIPGVAVLPPMGERGSGIPSIRNSIATTNYRASVPEMVMAVQGQPNLIQITGDPTLSNASLNSMRPPPPPMSRKSSQASTNGSARSGRSGRSVGVGSRPENGSGDVGSTMVAIPEDSTPNVVPLPRMHPPNLVGESVYSSRVSSTWSSHERMSTVSHASSTGEYLSQLPEEAYLYHGGGFDSSSARNSNAVEREDLD</sequence>
<dbReference type="RefSeq" id="XP_024666132.1">
    <property type="nucleotide sequence ID" value="XM_024810364.1"/>
</dbReference>
<keyword evidence="2" id="KW-0812">Transmembrane</keyword>
<reference evidence="3 4" key="1">
    <citation type="submission" date="2017-04" db="EMBL/GenBank/DDBJ databases">
        <title>Genome sequencing of [Candida] sorbophila.</title>
        <authorList>
            <person name="Ahn J.O."/>
        </authorList>
    </citation>
    <scope>NUCLEOTIDE SEQUENCE [LARGE SCALE GENOMIC DNA]</scope>
    <source>
        <strain evidence="3 4">DS02</strain>
    </source>
</reference>
<evidence type="ECO:0000313" key="3">
    <source>
        <dbReference type="EMBL" id="PRT56187.1"/>
    </source>
</evidence>
<evidence type="ECO:0008006" key="5">
    <source>
        <dbReference type="Google" id="ProtNLM"/>
    </source>
</evidence>
<keyword evidence="4" id="KW-1185">Reference proteome</keyword>
<keyword evidence="2" id="KW-0472">Membrane</keyword>
<dbReference type="EMBL" id="NDIQ01000022">
    <property type="protein sequence ID" value="PRT56187.1"/>
    <property type="molecule type" value="Genomic_DNA"/>
</dbReference>
<keyword evidence="2" id="KW-1133">Transmembrane helix</keyword>
<evidence type="ECO:0000313" key="4">
    <source>
        <dbReference type="Proteomes" id="UP000238350"/>
    </source>
</evidence>
<dbReference type="Proteomes" id="UP000238350">
    <property type="component" value="Unassembled WGS sequence"/>
</dbReference>
<feature type="compositionally biased region" description="Polar residues" evidence="1">
    <location>
        <begin position="172"/>
        <end position="185"/>
    </location>
</feature>
<feature type="region of interest" description="Disordered" evidence="1">
    <location>
        <begin position="172"/>
        <end position="245"/>
    </location>
</feature>
<evidence type="ECO:0000256" key="1">
    <source>
        <dbReference type="SAM" id="MobiDB-lite"/>
    </source>
</evidence>
<name>A0A2T0FMI8_9ASCO</name>
<feature type="transmembrane region" description="Helical" evidence="2">
    <location>
        <begin position="47"/>
        <end position="71"/>
    </location>
</feature>
<feature type="compositionally biased region" description="Polar residues" evidence="1">
    <location>
        <begin position="304"/>
        <end position="313"/>
    </location>
</feature>
<dbReference type="OrthoDB" id="4090474at2759"/>
<dbReference type="GeneID" id="36517555"/>
<comment type="caution">
    <text evidence="3">The sequence shown here is derived from an EMBL/GenBank/DDBJ whole genome shotgun (WGS) entry which is preliminary data.</text>
</comment>
<feature type="region of interest" description="Disordered" evidence="1">
    <location>
        <begin position="300"/>
        <end position="320"/>
    </location>
</feature>
<dbReference type="AlphaFoldDB" id="A0A2T0FMI8"/>
<gene>
    <name evidence="3" type="ORF">B9G98_03807</name>
</gene>
<feature type="compositionally biased region" description="Low complexity" evidence="1">
    <location>
        <begin position="205"/>
        <end position="221"/>
    </location>
</feature>
<organism evidence="3 4">
    <name type="scientific">Wickerhamiella sorbophila</name>
    <dbReference type="NCBI Taxonomy" id="45607"/>
    <lineage>
        <taxon>Eukaryota</taxon>
        <taxon>Fungi</taxon>
        <taxon>Dikarya</taxon>
        <taxon>Ascomycota</taxon>
        <taxon>Saccharomycotina</taxon>
        <taxon>Dipodascomycetes</taxon>
        <taxon>Dipodascales</taxon>
        <taxon>Trichomonascaceae</taxon>
        <taxon>Wickerhamiella</taxon>
    </lineage>
</organism>
<dbReference type="STRING" id="45607.A0A2T0FMI8"/>